<proteinExistence type="inferred from homology"/>
<organism evidence="5 6">
    <name type="scientific">Adonisia turfae CCMR0082</name>
    <dbReference type="NCBI Taxonomy" id="2304604"/>
    <lineage>
        <taxon>Bacteria</taxon>
        <taxon>Bacillati</taxon>
        <taxon>Cyanobacteriota</taxon>
        <taxon>Adonisia</taxon>
        <taxon>Adonisia turfae</taxon>
    </lineage>
</organism>
<feature type="short sequence motif" description="GXSXG" evidence="3">
    <location>
        <begin position="49"/>
        <end position="53"/>
    </location>
</feature>
<feature type="domain" description="PNPLA" evidence="4">
    <location>
        <begin position="8"/>
        <end position="232"/>
    </location>
</feature>
<dbReference type="InterPro" id="IPR016035">
    <property type="entry name" value="Acyl_Trfase/lysoPLipase"/>
</dbReference>
<dbReference type="GO" id="GO:0004620">
    <property type="term" value="F:phospholipase activity"/>
    <property type="evidence" value="ECO:0007669"/>
    <property type="project" value="TreeGrafter"/>
</dbReference>
<evidence type="ECO:0000313" key="6">
    <source>
        <dbReference type="Proteomes" id="UP000473574"/>
    </source>
</evidence>
<dbReference type="InterPro" id="IPR002641">
    <property type="entry name" value="PNPLA_dom"/>
</dbReference>
<feature type="active site" description="Proton acceptor" evidence="3">
    <location>
        <position position="219"/>
    </location>
</feature>
<sequence>MSDKFFILACDGGGIRGLASAKILAELEKRLKERKPERALHSYFKLIAGTSTGSIIACGLANGSSADKIQGLYRDQGIKIFPKFFVTLHGFIKRIKSLSNILGLDISEPIYQDDYGKGRGLNPVLKKELGEDTKFGDLKVQTLVTSYDTLNQHFVLFDSKSKDAEFKNINLWEIARASSAAPIAFPAHLLKDPTFIQFWESKGYQTFSDKGQKCIPLIDGGLAAGNPSICALAERLSQPGADISKIVLVSLGTGINPKPDANRKLGNPQQRTANAARGWGFAEWTSLKRGIPILRAAFDGSADATDLQVERLLPKERYFRFQPEFEKNYQSFNANPDELDKMVTDTTAYLNRQEIDQRMNELVELLLNEA</sequence>
<dbReference type="PANTHER" id="PTHR32176:SF92">
    <property type="entry name" value="XYLOSE ISOMERASE"/>
    <property type="match status" value="1"/>
</dbReference>
<evidence type="ECO:0000256" key="3">
    <source>
        <dbReference type="PROSITE-ProRule" id="PRU01161"/>
    </source>
</evidence>
<dbReference type="PROSITE" id="PS51635">
    <property type="entry name" value="PNPLA"/>
    <property type="match status" value="1"/>
</dbReference>
<evidence type="ECO:0000256" key="1">
    <source>
        <dbReference type="ARBA" id="ARBA00010240"/>
    </source>
</evidence>
<feature type="short sequence motif" description="DGA/G" evidence="3">
    <location>
        <begin position="219"/>
        <end position="221"/>
    </location>
</feature>
<gene>
    <name evidence="5" type="ORF">D0962_33995</name>
</gene>
<accession>A0A6M0SGS2</accession>
<feature type="active site" description="Nucleophile" evidence="3">
    <location>
        <position position="51"/>
    </location>
</feature>
<dbReference type="Proteomes" id="UP000473574">
    <property type="component" value="Unassembled WGS sequence"/>
</dbReference>
<dbReference type="EMBL" id="QZCE01000002">
    <property type="protein sequence ID" value="NEZ67717.1"/>
    <property type="molecule type" value="Genomic_DNA"/>
</dbReference>
<keyword evidence="2 3" id="KW-0443">Lipid metabolism</keyword>
<dbReference type="Gene3D" id="3.40.1090.10">
    <property type="entry name" value="Cytosolic phospholipase A2 catalytic domain"/>
    <property type="match status" value="1"/>
</dbReference>
<keyword evidence="3" id="KW-0442">Lipid degradation</keyword>
<feature type="short sequence motif" description="GXGXXG" evidence="3">
    <location>
        <begin position="12"/>
        <end position="17"/>
    </location>
</feature>
<dbReference type="CDD" id="cd07199">
    <property type="entry name" value="Pat17_PNPLA8_PNPLA9_like"/>
    <property type="match status" value="1"/>
</dbReference>
<comment type="caution">
    <text evidence="5">The sequence shown here is derived from an EMBL/GenBank/DDBJ whole genome shotgun (WGS) entry which is preliminary data.</text>
</comment>
<dbReference type="AlphaFoldDB" id="A0A6M0SGS2"/>
<evidence type="ECO:0000259" key="4">
    <source>
        <dbReference type="PROSITE" id="PS51635"/>
    </source>
</evidence>
<dbReference type="Pfam" id="PF01734">
    <property type="entry name" value="Patatin"/>
    <property type="match status" value="1"/>
</dbReference>
<dbReference type="SUPFAM" id="SSF52151">
    <property type="entry name" value="FabD/lysophospholipase-like"/>
    <property type="match status" value="1"/>
</dbReference>
<dbReference type="PANTHER" id="PTHR32176">
    <property type="entry name" value="XYLOSE ISOMERASE"/>
    <property type="match status" value="1"/>
</dbReference>
<name>A0A6M0SGS2_9CYAN</name>
<keyword evidence="3" id="KW-0378">Hydrolase</keyword>
<evidence type="ECO:0000313" key="5">
    <source>
        <dbReference type="EMBL" id="NEZ67717.1"/>
    </source>
</evidence>
<dbReference type="GO" id="GO:0016042">
    <property type="term" value="P:lipid catabolic process"/>
    <property type="evidence" value="ECO:0007669"/>
    <property type="project" value="UniProtKB-UniRule"/>
</dbReference>
<dbReference type="GO" id="GO:0047372">
    <property type="term" value="F:monoacylglycerol lipase activity"/>
    <property type="evidence" value="ECO:0007669"/>
    <property type="project" value="TreeGrafter"/>
</dbReference>
<evidence type="ECO:0000256" key="2">
    <source>
        <dbReference type="ARBA" id="ARBA00023098"/>
    </source>
</evidence>
<reference evidence="5 6" key="1">
    <citation type="journal article" date="2020" name="Microb. Ecol.">
        <title>Ecogenomics of the Marine Benthic Filamentous Cyanobacterium Adonisia.</title>
        <authorList>
            <person name="Walter J.M."/>
            <person name="Coutinho F.H."/>
            <person name="Leomil L."/>
            <person name="Hargreaves P.I."/>
            <person name="Campeao M.E."/>
            <person name="Vieira V.V."/>
            <person name="Silva B.S."/>
            <person name="Fistarol G.O."/>
            <person name="Salomon P.S."/>
            <person name="Sawabe T."/>
            <person name="Mino S."/>
            <person name="Hosokawa M."/>
            <person name="Miyashita H."/>
            <person name="Maruyama F."/>
            <person name="van Verk M.C."/>
            <person name="Dutilh B.E."/>
            <person name="Thompson C.C."/>
            <person name="Thompson F.L."/>
        </authorList>
    </citation>
    <scope>NUCLEOTIDE SEQUENCE [LARGE SCALE GENOMIC DNA]</scope>
    <source>
        <strain evidence="5 6">CCMR0082</strain>
    </source>
</reference>
<protein>
    <recommendedName>
        <fullName evidence="4">PNPLA domain-containing protein</fullName>
    </recommendedName>
</protein>
<comment type="similarity">
    <text evidence="1">Belongs to the patatin family.</text>
</comment>
<dbReference type="RefSeq" id="WP_163671010.1">
    <property type="nucleotide sequence ID" value="NZ_QZCE01000002.1"/>
</dbReference>